<keyword evidence="2" id="KW-0732">Signal</keyword>
<sequence length="701" mass="75317">MLFRAILISSLCSLAVGETFDLGDVEQYKGDSDPGDLNGGSVLLTRGDSNGLRIELGTDTQAKVKSAIDSGCADFNNECYQGVYNVLNDAELEFDGKYEKRELVALVSRSAGLILAVVFAVVGIIIEYNRIHNTEDPVRVVNIPEAKASEASVFGAHQPVTVSAQGSAIVTVTPTPDPTSLQGQTEPTVVAITEAIDGYKPGDFMAKLDADLASRIDEIMHRTSECEDGTAFDSSHPASRKRDPGTLGNAICGAQGATGMAQPGGALNDVLLINGPTFHFRAAEFAAAAQQVVDFVRDWAPVLALDPAMATEVGQTLFILAVDTLMNGLPLGAENPVKQDLVEEGQPDDEPSATITTTTDCPRPTECVVNCDGAGDKFYICETDCQTKTDECATDTSKTVLVTTTATHEWDAYATAGSESGEDLQAQDPECENQENRSSFPVKIFYDVNSDQNVVHQFCDEVGDDQGNRHSMIVDSHGAKLPNLSRRTPPVNADDYQDYKVSLTWEPAEGVDMASCPKSCKDVWYGIAQGGCGSASGQSTSMTVKGTQDIGCGTYGWEIISPDKPDEPDEPEQNISPLEVGSIQCRAREDGHSDTTPSDISMGSKVLCGSLPEDFGPDTEKWQKDINGWMRGHPMTFSVEWEQGCKTTVDSQNAKWPIGGDHDAAQKLCYFLFLNNWQNCDNGGNGGSTKAGCLVYTYYPR</sequence>
<evidence type="ECO:0000256" key="2">
    <source>
        <dbReference type="SAM" id="SignalP"/>
    </source>
</evidence>
<dbReference type="STRING" id="78410.A0A0P7BKI5"/>
<name>A0A0P7BKI5_9HYPO</name>
<feature type="chain" id="PRO_5006135925" evidence="2">
    <location>
        <begin position="18"/>
        <end position="701"/>
    </location>
</feature>
<evidence type="ECO:0000313" key="4">
    <source>
        <dbReference type="Proteomes" id="UP000050424"/>
    </source>
</evidence>
<dbReference type="OrthoDB" id="5106216at2759"/>
<proteinExistence type="predicted"/>
<dbReference type="Proteomes" id="UP000050424">
    <property type="component" value="Unassembled WGS sequence"/>
</dbReference>
<accession>A0A0P7BKI5</accession>
<feature type="signal peptide" evidence="2">
    <location>
        <begin position="1"/>
        <end position="17"/>
    </location>
</feature>
<reference evidence="3 4" key="1">
    <citation type="submission" date="2015-09" db="EMBL/GenBank/DDBJ databases">
        <title>Draft genome of a European isolate of the apple canker pathogen Neonectria ditissima.</title>
        <authorList>
            <person name="Gomez-Cortecero A."/>
            <person name="Harrison R.J."/>
            <person name="Armitage A.D."/>
        </authorList>
    </citation>
    <scope>NUCLEOTIDE SEQUENCE [LARGE SCALE GENOMIC DNA]</scope>
    <source>
        <strain evidence="3 4">R09/05</strain>
    </source>
</reference>
<comment type="caution">
    <text evidence="3">The sequence shown here is derived from an EMBL/GenBank/DDBJ whole genome shotgun (WGS) entry which is preliminary data.</text>
</comment>
<keyword evidence="4" id="KW-1185">Reference proteome</keyword>
<feature type="region of interest" description="Disordered" evidence="1">
    <location>
        <begin position="225"/>
        <end position="246"/>
    </location>
</feature>
<organism evidence="3 4">
    <name type="scientific">Neonectria ditissima</name>
    <dbReference type="NCBI Taxonomy" id="78410"/>
    <lineage>
        <taxon>Eukaryota</taxon>
        <taxon>Fungi</taxon>
        <taxon>Dikarya</taxon>
        <taxon>Ascomycota</taxon>
        <taxon>Pezizomycotina</taxon>
        <taxon>Sordariomycetes</taxon>
        <taxon>Hypocreomycetidae</taxon>
        <taxon>Hypocreales</taxon>
        <taxon>Nectriaceae</taxon>
        <taxon>Neonectria</taxon>
    </lineage>
</organism>
<gene>
    <name evidence="3" type="ORF">AK830_g5789</name>
</gene>
<evidence type="ECO:0000313" key="3">
    <source>
        <dbReference type="EMBL" id="KPM40821.1"/>
    </source>
</evidence>
<dbReference type="AlphaFoldDB" id="A0A0P7BKI5"/>
<protein>
    <submittedName>
        <fullName evidence="3">Uncharacterized protein</fullName>
    </submittedName>
</protein>
<dbReference type="EMBL" id="LKCW01000076">
    <property type="protein sequence ID" value="KPM40821.1"/>
    <property type="molecule type" value="Genomic_DNA"/>
</dbReference>
<evidence type="ECO:0000256" key="1">
    <source>
        <dbReference type="SAM" id="MobiDB-lite"/>
    </source>
</evidence>